<evidence type="ECO:0000256" key="4">
    <source>
        <dbReference type="ARBA" id="ARBA00022989"/>
    </source>
</evidence>
<feature type="transmembrane region" description="Helical" evidence="8">
    <location>
        <begin position="183"/>
        <end position="201"/>
    </location>
</feature>
<feature type="transmembrane region" description="Helical" evidence="8">
    <location>
        <begin position="116"/>
        <end position="134"/>
    </location>
</feature>
<keyword evidence="4 8" id="KW-1133">Transmembrane helix</keyword>
<organism evidence="10 11">
    <name type="scientific">Calocera cornea HHB12733</name>
    <dbReference type="NCBI Taxonomy" id="1353952"/>
    <lineage>
        <taxon>Eukaryota</taxon>
        <taxon>Fungi</taxon>
        <taxon>Dikarya</taxon>
        <taxon>Basidiomycota</taxon>
        <taxon>Agaricomycotina</taxon>
        <taxon>Dacrymycetes</taxon>
        <taxon>Dacrymycetales</taxon>
        <taxon>Dacrymycetaceae</taxon>
        <taxon>Calocera</taxon>
    </lineage>
</organism>
<dbReference type="InterPro" id="IPR011701">
    <property type="entry name" value="MFS"/>
</dbReference>
<dbReference type="PROSITE" id="PS50850">
    <property type="entry name" value="MFS"/>
    <property type="match status" value="1"/>
</dbReference>
<dbReference type="PANTHER" id="PTHR43791">
    <property type="entry name" value="PERMEASE-RELATED"/>
    <property type="match status" value="1"/>
</dbReference>
<dbReference type="AlphaFoldDB" id="A0A165CIV2"/>
<evidence type="ECO:0000256" key="6">
    <source>
        <dbReference type="ARBA" id="ARBA00037968"/>
    </source>
</evidence>
<keyword evidence="5 8" id="KW-0472">Membrane</keyword>
<feature type="domain" description="Major facilitator superfamily (MFS) profile" evidence="9">
    <location>
        <begin position="117"/>
        <end position="533"/>
    </location>
</feature>
<dbReference type="SUPFAM" id="SSF103473">
    <property type="entry name" value="MFS general substrate transporter"/>
    <property type="match status" value="1"/>
</dbReference>
<evidence type="ECO:0000256" key="3">
    <source>
        <dbReference type="ARBA" id="ARBA00022692"/>
    </source>
</evidence>
<protein>
    <submittedName>
        <fullName evidence="10">Major facilitator superfamily transporter</fullName>
    </submittedName>
</protein>
<feature type="transmembrane region" description="Helical" evidence="8">
    <location>
        <begin position="410"/>
        <end position="429"/>
    </location>
</feature>
<evidence type="ECO:0000256" key="1">
    <source>
        <dbReference type="ARBA" id="ARBA00004141"/>
    </source>
</evidence>
<evidence type="ECO:0000313" key="11">
    <source>
        <dbReference type="Proteomes" id="UP000076842"/>
    </source>
</evidence>
<sequence>MADADNAHTAPPGPHGADPAEHPLPRPATPVSDSDGDPHLATEKPTAETSHVERAPSPSAPSATTDSPILATTKSHGHGHAHAHGDPAAELLAASGKRVTVTEEDNRRIRRKTDHVILVILCWVYFLQILDKSVVGYSAVFGLQADTGLVGNQYSFVGSVGYIAQLALQPFSTYLIVTIPPRVLLPAIVFCWGCSLTGMAGAHNYGGLVATRFLLGLFEAACLPLFTIITMNWYRRAEQPTRIAAFYSTNGLATIIGSALVFGLGHIHSSALHSYQIIFLVFGLLTVLSSPLILWKLDNGVTSARFLTPEDRLRGVERLRANQQGTGSNEFKWRQALECFLEPKTYLFVGMTLLLNIGASVTNTFGPLIINGLGFDPYVSSLLNMPFGAVQFGVILLSSWAAYGFKNKGIILLAITVPVVVGCGMLFGLGRGTQYQAPLLVAYYLLGFLFGGNPLIVSWIAGNTAGQTKKSTVMAFYQAASSAGNIIGPLMFQSADKPYYYPGLKATLGVFCALFGIVILQILNLMFLNKLKEKQRVANGKPAKLRDLSMTKHYVQEDEAEGTVEGGDRRQWGENAFADMTDKQNDEFLYVL</sequence>
<dbReference type="Proteomes" id="UP000076842">
    <property type="component" value="Unassembled WGS sequence"/>
</dbReference>
<keyword evidence="3 8" id="KW-0812">Transmembrane</keyword>
<dbReference type="OrthoDB" id="6730379at2759"/>
<feature type="transmembrane region" description="Helical" evidence="8">
    <location>
        <begin position="213"/>
        <end position="234"/>
    </location>
</feature>
<keyword evidence="11" id="KW-1185">Reference proteome</keyword>
<feature type="transmembrane region" description="Helical" evidence="8">
    <location>
        <begin position="441"/>
        <end position="461"/>
    </location>
</feature>
<feature type="transmembrane region" description="Helical" evidence="8">
    <location>
        <begin position="504"/>
        <end position="527"/>
    </location>
</feature>
<dbReference type="PANTHER" id="PTHR43791:SF16">
    <property type="entry name" value="TRANSPORTER, PUTATIVE (AFU_ORTHOLOGUE AFUA_3G01840)-RELATED"/>
    <property type="match status" value="1"/>
</dbReference>
<feature type="transmembrane region" description="Helical" evidence="8">
    <location>
        <begin position="154"/>
        <end position="176"/>
    </location>
</feature>
<comment type="similarity">
    <text evidence="6">Belongs to the major facilitator superfamily. Allantoate permease family.</text>
</comment>
<reference evidence="10 11" key="1">
    <citation type="journal article" date="2016" name="Mol. Biol. Evol.">
        <title>Comparative Genomics of Early-Diverging Mushroom-Forming Fungi Provides Insights into the Origins of Lignocellulose Decay Capabilities.</title>
        <authorList>
            <person name="Nagy L.G."/>
            <person name="Riley R."/>
            <person name="Tritt A."/>
            <person name="Adam C."/>
            <person name="Daum C."/>
            <person name="Floudas D."/>
            <person name="Sun H."/>
            <person name="Yadav J.S."/>
            <person name="Pangilinan J."/>
            <person name="Larsson K.H."/>
            <person name="Matsuura K."/>
            <person name="Barry K."/>
            <person name="Labutti K."/>
            <person name="Kuo R."/>
            <person name="Ohm R.A."/>
            <person name="Bhattacharya S.S."/>
            <person name="Shirouzu T."/>
            <person name="Yoshinaga Y."/>
            <person name="Martin F.M."/>
            <person name="Grigoriev I.V."/>
            <person name="Hibbett D.S."/>
        </authorList>
    </citation>
    <scope>NUCLEOTIDE SEQUENCE [LARGE SCALE GENOMIC DNA]</scope>
    <source>
        <strain evidence="10 11">HHB12733</strain>
    </source>
</reference>
<dbReference type="GO" id="GO:0016020">
    <property type="term" value="C:membrane"/>
    <property type="evidence" value="ECO:0007669"/>
    <property type="project" value="UniProtKB-SubCell"/>
</dbReference>
<dbReference type="Pfam" id="PF07690">
    <property type="entry name" value="MFS_1"/>
    <property type="match status" value="1"/>
</dbReference>
<dbReference type="InterPro" id="IPR036259">
    <property type="entry name" value="MFS_trans_sf"/>
</dbReference>
<gene>
    <name evidence="10" type="ORF">CALCODRAFT_504202</name>
</gene>
<dbReference type="FunFam" id="1.20.1250.20:FF:000064">
    <property type="entry name" value="MFS allantoate transporter"/>
    <property type="match status" value="1"/>
</dbReference>
<comment type="subcellular location">
    <subcellularLocation>
        <location evidence="1">Membrane</location>
        <topology evidence="1">Multi-pass membrane protein</topology>
    </subcellularLocation>
</comment>
<dbReference type="GO" id="GO:0022857">
    <property type="term" value="F:transmembrane transporter activity"/>
    <property type="evidence" value="ECO:0007669"/>
    <property type="project" value="InterPro"/>
</dbReference>
<name>A0A165CIV2_9BASI</name>
<feature type="transmembrane region" description="Helical" evidence="8">
    <location>
        <begin position="473"/>
        <end position="492"/>
    </location>
</feature>
<feature type="transmembrane region" description="Helical" evidence="8">
    <location>
        <begin position="273"/>
        <end position="295"/>
    </location>
</feature>
<dbReference type="EMBL" id="KV424138">
    <property type="protein sequence ID" value="KZT50876.1"/>
    <property type="molecule type" value="Genomic_DNA"/>
</dbReference>
<dbReference type="Gene3D" id="1.20.1250.20">
    <property type="entry name" value="MFS general substrate transporter like domains"/>
    <property type="match status" value="2"/>
</dbReference>
<evidence type="ECO:0000256" key="2">
    <source>
        <dbReference type="ARBA" id="ARBA00022448"/>
    </source>
</evidence>
<feature type="transmembrane region" description="Helical" evidence="8">
    <location>
        <begin position="346"/>
        <end position="370"/>
    </location>
</feature>
<keyword evidence="2" id="KW-0813">Transport</keyword>
<dbReference type="InParanoid" id="A0A165CIV2"/>
<evidence type="ECO:0000313" key="10">
    <source>
        <dbReference type="EMBL" id="KZT50876.1"/>
    </source>
</evidence>
<evidence type="ECO:0000256" key="5">
    <source>
        <dbReference type="ARBA" id="ARBA00023136"/>
    </source>
</evidence>
<feature type="region of interest" description="Disordered" evidence="7">
    <location>
        <begin position="1"/>
        <end position="85"/>
    </location>
</feature>
<evidence type="ECO:0000256" key="8">
    <source>
        <dbReference type="SAM" id="Phobius"/>
    </source>
</evidence>
<dbReference type="FunFam" id="1.20.1250.20:FF:000295">
    <property type="entry name" value="Unplaced genomic scaffold supercont1.7, whole genome shotgun sequence"/>
    <property type="match status" value="1"/>
</dbReference>
<proteinExistence type="inferred from homology"/>
<feature type="compositionally biased region" description="Basic and acidic residues" evidence="7">
    <location>
        <begin position="36"/>
        <end position="54"/>
    </location>
</feature>
<dbReference type="STRING" id="1353952.A0A165CIV2"/>
<feature type="transmembrane region" description="Helical" evidence="8">
    <location>
        <begin position="382"/>
        <end position="403"/>
    </location>
</feature>
<accession>A0A165CIV2</accession>
<evidence type="ECO:0000256" key="7">
    <source>
        <dbReference type="SAM" id="MobiDB-lite"/>
    </source>
</evidence>
<feature type="transmembrane region" description="Helical" evidence="8">
    <location>
        <begin position="246"/>
        <end position="267"/>
    </location>
</feature>
<dbReference type="InterPro" id="IPR020846">
    <property type="entry name" value="MFS_dom"/>
</dbReference>
<feature type="compositionally biased region" description="Polar residues" evidence="7">
    <location>
        <begin position="64"/>
        <end position="74"/>
    </location>
</feature>
<evidence type="ECO:0000259" key="9">
    <source>
        <dbReference type="PROSITE" id="PS50850"/>
    </source>
</evidence>